<feature type="chain" id="PRO_5011742294" evidence="1">
    <location>
        <begin position="25"/>
        <end position="198"/>
    </location>
</feature>
<organism evidence="2 3">
    <name type="scientific">Marinobacter mobilis</name>
    <dbReference type="NCBI Taxonomy" id="488533"/>
    <lineage>
        <taxon>Bacteria</taxon>
        <taxon>Pseudomonadati</taxon>
        <taxon>Pseudomonadota</taxon>
        <taxon>Gammaproteobacteria</taxon>
        <taxon>Pseudomonadales</taxon>
        <taxon>Marinobacteraceae</taxon>
        <taxon>Marinobacter</taxon>
    </lineage>
</organism>
<feature type="signal peptide" evidence="1">
    <location>
        <begin position="1"/>
        <end position="24"/>
    </location>
</feature>
<keyword evidence="1" id="KW-0732">Signal</keyword>
<evidence type="ECO:0000313" key="2">
    <source>
        <dbReference type="EMBL" id="SDX45197.1"/>
    </source>
</evidence>
<evidence type="ECO:0000313" key="3">
    <source>
        <dbReference type="Proteomes" id="UP000199675"/>
    </source>
</evidence>
<dbReference type="AlphaFoldDB" id="A0A1H3BTG6"/>
<dbReference type="STRING" id="488533.SAMN04487960_109155"/>
<name>A0A1H3BTG6_9GAMM</name>
<sequence>MFDCVTTIARASRCLALALPGLMAGCASYYSHYGVFPAANASGEPRQVRVSWQSAEYPQWLWFEDKATPISVVTQCSERRWRLTDASHTRNRGACGDGIRACGEAGMDRLDDRPAGSEAVCMEVVAGPDSRRVADLGGRIELQVFCHPGETERMVEGETENVDYLRASPVPYVIDVRKAPRGALAGRLPDLDDSICEQ</sequence>
<keyword evidence="3" id="KW-1185">Reference proteome</keyword>
<dbReference type="Proteomes" id="UP000199675">
    <property type="component" value="Unassembled WGS sequence"/>
</dbReference>
<dbReference type="EMBL" id="FNNE01000009">
    <property type="protein sequence ID" value="SDX45197.1"/>
    <property type="molecule type" value="Genomic_DNA"/>
</dbReference>
<evidence type="ECO:0000256" key="1">
    <source>
        <dbReference type="SAM" id="SignalP"/>
    </source>
</evidence>
<reference evidence="2 3" key="1">
    <citation type="submission" date="2016-10" db="EMBL/GenBank/DDBJ databases">
        <authorList>
            <person name="de Groot N.N."/>
        </authorList>
    </citation>
    <scope>NUCLEOTIDE SEQUENCE [LARGE SCALE GENOMIC DNA]</scope>
    <source>
        <strain evidence="2 3">CGMCC 1.7059</strain>
    </source>
</reference>
<proteinExistence type="predicted"/>
<protein>
    <submittedName>
        <fullName evidence="2">Uncharacterized protein</fullName>
    </submittedName>
</protein>
<accession>A0A1H3BTG6</accession>
<gene>
    <name evidence="2" type="ORF">SAMN04487960_109155</name>
</gene>